<name>A0A0D8HIY2_9ACTN</name>
<evidence type="ECO:0000256" key="4">
    <source>
        <dbReference type="ARBA" id="ARBA00022552"/>
    </source>
</evidence>
<keyword evidence="8 11" id="KW-0479">Metal-binding</keyword>
<dbReference type="SUPFAM" id="SSF102114">
    <property type="entry name" value="Radical SAM enzymes"/>
    <property type="match status" value="1"/>
</dbReference>
<dbReference type="GO" id="GO:0000049">
    <property type="term" value="F:tRNA binding"/>
    <property type="evidence" value="ECO:0007669"/>
    <property type="project" value="UniProtKB-UniRule"/>
</dbReference>
<organism evidence="13 14">
    <name type="scientific">Acidithrix ferrooxidans</name>
    <dbReference type="NCBI Taxonomy" id="1280514"/>
    <lineage>
        <taxon>Bacteria</taxon>
        <taxon>Bacillati</taxon>
        <taxon>Actinomycetota</taxon>
        <taxon>Acidimicrobiia</taxon>
        <taxon>Acidimicrobiales</taxon>
        <taxon>Acidimicrobiaceae</taxon>
        <taxon>Acidithrix</taxon>
    </lineage>
</organism>
<dbReference type="PANTHER" id="PTHR30544">
    <property type="entry name" value="23S RRNA METHYLTRANSFERASE"/>
    <property type="match status" value="1"/>
</dbReference>
<dbReference type="InterPro" id="IPR013785">
    <property type="entry name" value="Aldolase_TIM"/>
</dbReference>
<dbReference type="PIRSF" id="PIRSF006004">
    <property type="entry name" value="CHP00048"/>
    <property type="match status" value="1"/>
</dbReference>
<evidence type="ECO:0000256" key="10">
    <source>
        <dbReference type="ARBA" id="ARBA00023014"/>
    </source>
</evidence>
<evidence type="ECO:0000256" key="1">
    <source>
        <dbReference type="ARBA" id="ARBA00004496"/>
    </source>
</evidence>
<feature type="binding site" evidence="11">
    <location>
        <position position="115"/>
    </location>
    <ligand>
        <name>[4Fe-4S] cluster</name>
        <dbReference type="ChEBI" id="CHEBI:49883"/>
        <note>4Fe-4S-S-AdoMet</note>
    </ligand>
</feature>
<keyword evidence="6 11" id="KW-0808">Transferase</keyword>
<dbReference type="AlphaFoldDB" id="A0A0D8HIY2"/>
<comment type="caution">
    <text evidence="11">Lacks conserved residue(s) required for the propagation of feature annotation.</text>
</comment>
<dbReference type="HAMAP" id="MF_01849">
    <property type="entry name" value="RNA_methyltr_RlmN"/>
    <property type="match status" value="1"/>
</dbReference>
<gene>
    <name evidence="11 13" type="primary">rlmN</name>
    <name evidence="13" type="ORF">AXFE_13630</name>
</gene>
<dbReference type="SFLD" id="SFLDF00275">
    <property type="entry name" value="adenosine_C2_methyltransferase"/>
    <property type="match status" value="1"/>
</dbReference>
<protein>
    <recommendedName>
        <fullName evidence="11">Probable dual-specificity RNA methyltransferase RlmN</fullName>
        <ecNumber evidence="11">2.1.1.192</ecNumber>
    </recommendedName>
    <alternativeName>
        <fullName evidence="11">23S rRNA (adenine(2503)-C(2))-methyltransferase</fullName>
    </alternativeName>
    <alternativeName>
        <fullName evidence="11">23S rRNA m2A2503 methyltransferase</fullName>
    </alternativeName>
    <alternativeName>
        <fullName evidence="11">Ribosomal RNA large subunit methyltransferase N</fullName>
    </alternativeName>
    <alternativeName>
        <fullName evidence="11">tRNA (adenine(37)-C(2))-methyltransferase</fullName>
    </alternativeName>
    <alternativeName>
        <fullName evidence="11">tRNA m2A37 methyltransferase</fullName>
    </alternativeName>
</protein>
<comment type="miscellaneous">
    <text evidence="11">Reaction proceeds by a ping-pong mechanism involving intermediate methylation of a conserved cysteine residue.</text>
</comment>
<keyword evidence="10 11" id="KW-0411">Iron-sulfur</keyword>
<feature type="domain" description="Radical SAM core" evidence="12">
    <location>
        <begin position="94"/>
        <end position="320"/>
    </location>
</feature>
<evidence type="ECO:0000256" key="11">
    <source>
        <dbReference type="HAMAP-Rule" id="MF_01849"/>
    </source>
</evidence>
<keyword evidence="11" id="KW-1015">Disulfide bond</keyword>
<dbReference type="PANTHER" id="PTHR30544:SF5">
    <property type="entry name" value="RADICAL SAM CORE DOMAIN-CONTAINING PROTEIN"/>
    <property type="match status" value="1"/>
</dbReference>
<comment type="subcellular location">
    <subcellularLocation>
        <location evidence="1 11">Cytoplasm</location>
    </subcellularLocation>
</comment>
<feature type="active site" description="S-methylcysteine intermediate" evidence="11">
    <location>
        <position position="331"/>
    </location>
</feature>
<keyword evidence="4 11" id="KW-0698">rRNA processing</keyword>
<accession>A0A0D8HIY2</accession>
<dbReference type="RefSeq" id="WP_235347685.1">
    <property type="nucleotide sequence ID" value="NZ_JXYS01000030.1"/>
</dbReference>
<evidence type="ECO:0000256" key="2">
    <source>
        <dbReference type="ARBA" id="ARBA00022485"/>
    </source>
</evidence>
<dbReference type="CDD" id="cd01335">
    <property type="entry name" value="Radical_SAM"/>
    <property type="match status" value="1"/>
</dbReference>
<keyword evidence="7 11" id="KW-0949">S-adenosyl-L-methionine</keyword>
<keyword evidence="14" id="KW-1185">Reference proteome</keyword>
<dbReference type="NCBIfam" id="TIGR00048">
    <property type="entry name" value="rRNA_mod_RlmN"/>
    <property type="match status" value="1"/>
</dbReference>
<dbReference type="SFLD" id="SFLDS00029">
    <property type="entry name" value="Radical_SAM"/>
    <property type="match status" value="1"/>
</dbReference>
<keyword evidence="11" id="KW-0819">tRNA processing</keyword>
<dbReference type="GO" id="GO:0005737">
    <property type="term" value="C:cytoplasm"/>
    <property type="evidence" value="ECO:0007669"/>
    <property type="project" value="UniProtKB-SubCell"/>
</dbReference>
<dbReference type="GO" id="GO:0051539">
    <property type="term" value="F:4 iron, 4 sulfur cluster binding"/>
    <property type="evidence" value="ECO:0007669"/>
    <property type="project" value="UniProtKB-UniRule"/>
</dbReference>
<comment type="catalytic activity">
    <reaction evidence="11">
        <text>adenosine(37) in tRNA + 2 reduced [2Fe-2S]-[ferredoxin] + 2 S-adenosyl-L-methionine = 2-methyladenosine(37) in tRNA + 5'-deoxyadenosine + L-methionine + 2 oxidized [2Fe-2S]-[ferredoxin] + S-adenosyl-L-homocysteine</text>
        <dbReference type="Rhea" id="RHEA:43332"/>
        <dbReference type="Rhea" id="RHEA-COMP:10000"/>
        <dbReference type="Rhea" id="RHEA-COMP:10001"/>
        <dbReference type="Rhea" id="RHEA-COMP:10162"/>
        <dbReference type="Rhea" id="RHEA-COMP:10485"/>
        <dbReference type="ChEBI" id="CHEBI:17319"/>
        <dbReference type="ChEBI" id="CHEBI:33737"/>
        <dbReference type="ChEBI" id="CHEBI:33738"/>
        <dbReference type="ChEBI" id="CHEBI:57844"/>
        <dbReference type="ChEBI" id="CHEBI:57856"/>
        <dbReference type="ChEBI" id="CHEBI:59789"/>
        <dbReference type="ChEBI" id="CHEBI:74411"/>
        <dbReference type="ChEBI" id="CHEBI:74497"/>
        <dbReference type="EC" id="2.1.1.192"/>
    </reaction>
</comment>
<keyword evidence="2 11" id="KW-0004">4Fe-4S</keyword>
<feature type="binding site" evidence="11">
    <location>
        <begin position="212"/>
        <end position="214"/>
    </location>
    <ligand>
        <name>S-adenosyl-L-methionine</name>
        <dbReference type="ChEBI" id="CHEBI:59789"/>
    </ligand>
</feature>
<evidence type="ECO:0000256" key="5">
    <source>
        <dbReference type="ARBA" id="ARBA00022603"/>
    </source>
</evidence>
<feature type="active site" description="Proton acceptor" evidence="11">
    <location>
        <position position="88"/>
    </location>
</feature>
<dbReference type="SFLD" id="SFLDG01062">
    <property type="entry name" value="methyltransferase_(Class_A)"/>
    <property type="match status" value="1"/>
</dbReference>
<dbReference type="EC" id="2.1.1.192" evidence="11"/>
<evidence type="ECO:0000256" key="9">
    <source>
        <dbReference type="ARBA" id="ARBA00023004"/>
    </source>
</evidence>
<dbReference type="InterPro" id="IPR007197">
    <property type="entry name" value="rSAM"/>
</dbReference>
<evidence type="ECO:0000259" key="12">
    <source>
        <dbReference type="PROSITE" id="PS51918"/>
    </source>
</evidence>
<dbReference type="Proteomes" id="UP000032360">
    <property type="component" value="Unassembled WGS sequence"/>
</dbReference>
<evidence type="ECO:0000313" key="14">
    <source>
        <dbReference type="Proteomes" id="UP000032360"/>
    </source>
</evidence>
<comment type="cofactor">
    <cofactor evidence="11">
        <name>[4Fe-4S] cluster</name>
        <dbReference type="ChEBI" id="CHEBI:49883"/>
    </cofactor>
    <text evidence="11">Binds 1 [4Fe-4S] cluster. The cluster is coordinated with 3 cysteines and an exchangeable S-adenosyl-L-methionine.</text>
</comment>
<evidence type="ECO:0000256" key="3">
    <source>
        <dbReference type="ARBA" id="ARBA00022490"/>
    </source>
</evidence>
<feature type="binding site" evidence="11">
    <location>
        <position position="108"/>
    </location>
    <ligand>
        <name>[4Fe-4S] cluster</name>
        <dbReference type="ChEBI" id="CHEBI:49883"/>
        <note>4Fe-4S-S-AdoMet</note>
    </ligand>
</feature>
<dbReference type="InterPro" id="IPR058240">
    <property type="entry name" value="rSAM_sf"/>
</dbReference>
<dbReference type="GO" id="GO:0070040">
    <property type="term" value="F:rRNA (adenine(2503)-C2-)-methyltransferase activity"/>
    <property type="evidence" value="ECO:0007669"/>
    <property type="project" value="UniProtKB-UniRule"/>
</dbReference>
<reference evidence="13 14" key="1">
    <citation type="submission" date="2015-01" db="EMBL/GenBank/DDBJ databases">
        <title>Draft genome of the acidophilic iron oxidizer Acidithrix ferrooxidans strain Py-F3.</title>
        <authorList>
            <person name="Poehlein A."/>
            <person name="Eisen S."/>
            <person name="Schloemann M."/>
            <person name="Johnson B.D."/>
            <person name="Daniel R."/>
            <person name="Muehling M."/>
        </authorList>
    </citation>
    <scope>NUCLEOTIDE SEQUENCE [LARGE SCALE GENOMIC DNA]</scope>
    <source>
        <strain evidence="13 14">Py-F3</strain>
    </source>
</reference>
<dbReference type="GO" id="GO:0070475">
    <property type="term" value="P:rRNA base methylation"/>
    <property type="evidence" value="ECO:0007669"/>
    <property type="project" value="UniProtKB-UniRule"/>
</dbReference>
<dbReference type="Gene3D" id="1.10.150.530">
    <property type="match status" value="1"/>
</dbReference>
<keyword evidence="9 11" id="KW-0408">Iron</keyword>
<dbReference type="FunFam" id="3.20.20.70:FF:000014">
    <property type="entry name" value="Probable dual-specificity RNA methyltransferase RlmN"/>
    <property type="match status" value="1"/>
</dbReference>
<dbReference type="GO" id="GO:0002935">
    <property type="term" value="F:tRNA (adenine(37)-C2)-methyltransferase activity"/>
    <property type="evidence" value="ECO:0007669"/>
    <property type="project" value="UniProtKB-UniRule"/>
</dbReference>
<keyword evidence="5 11" id="KW-0489">Methyltransferase</keyword>
<comment type="caution">
    <text evidence="13">The sequence shown here is derived from an EMBL/GenBank/DDBJ whole genome shotgun (WGS) entry which is preliminary data.</text>
</comment>
<dbReference type="EMBL" id="JXYS01000030">
    <property type="protein sequence ID" value="KJF17747.1"/>
    <property type="molecule type" value="Genomic_DNA"/>
</dbReference>
<evidence type="ECO:0000256" key="7">
    <source>
        <dbReference type="ARBA" id="ARBA00022691"/>
    </source>
</evidence>
<dbReference type="Gene3D" id="3.20.20.70">
    <property type="entry name" value="Aldolase class I"/>
    <property type="match status" value="1"/>
</dbReference>
<feature type="binding site" evidence="11">
    <location>
        <position position="288"/>
    </location>
    <ligand>
        <name>S-adenosyl-L-methionine</name>
        <dbReference type="ChEBI" id="CHEBI:59789"/>
    </ligand>
</feature>
<dbReference type="InterPro" id="IPR004383">
    <property type="entry name" value="rRNA_lsu_MTrfase_RlmN/Cfr"/>
</dbReference>
<comment type="catalytic activity">
    <reaction evidence="11">
        <text>adenosine(2503) in 23S rRNA + 2 reduced [2Fe-2S]-[ferredoxin] + 2 S-adenosyl-L-methionine = 2-methyladenosine(2503) in 23S rRNA + 5'-deoxyadenosine + L-methionine + 2 oxidized [2Fe-2S]-[ferredoxin] + S-adenosyl-L-homocysteine</text>
        <dbReference type="Rhea" id="RHEA:42916"/>
        <dbReference type="Rhea" id="RHEA-COMP:10000"/>
        <dbReference type="Rhea" id="RHEA-COMP:10001"/>
        <dbReference type="Rhea" id="RHEA-COMP:10152"/>
        <dbReference type="Rhea" id="RHEA-COMP:10282"/>
        <dbReference type="ChEBI" id="CHEBI:17319"/>
        <dbReference type="ChEBI" id="CHEBI:33737"/>
        <dbReference type="ChEBI" id="CHEBI:33738"/>
        <dbReference type="ChEBI" id="CHEBI:57844"/>
        <dbReference type="ChEBI" id="CHEBI:57856"/>
        <dbReference type="ChEBI" id="CHEBI:59789"/>
        <dbReference type="ChEBI" id="CHEBI:74411"/>
        <dbReference type="ChEBI" id="CHEBI:74497"/>
        <dbReference type="EC" id="2.1.1.192"/>
    </reaction>
</comment>
<evidence type="ECO:0000256" key="6">
    <source>
        <dbReference type="ARBA" id="ARBA00022679"/>
    </source>
</evidence>
<dbReference type="STRING" id="1280514.AXFE_13630"/>
<dbReference type="InterPro" id="IPR040072">
    <property type="entry name" value="Methyltransferase_A"/>
</dbReference>
<proteinExistence type="inferred from homology"/>
<comment type="function">
    <text evidence="11">Specifically methylates position 2 of adenine 2503 in 23S rRNA and position 2 of adenine 37 in tRNAs.</text>
</comment>
<dbReference type="InterPro" id="IPR027492">
    <property type="entry name" value="RNA_MTrfase_RlmN"/>
</dbReference>
<sequence>MTLFDLGRSELKGLIENEPRYRFDQIWNGLYKNYSLPSELTTLPKALREHLSSLGEMSLALSEKEVLFTDDKKTIKTLYSLSDSREIESVLMAYSDRVTLCVSSQAGCAMGCVFCATGQAGFFRHLTKGEILEQIFRASRTSRDIFGGRLSNIVFMGMGEPMANYDAVIDAIGAINFEFGISARHITISTVGIAPGIRRLADSPMPISLAVSLHAANDEKRSKLVPINSRYPLGEIIEALKYYQSKQNRRISFEWAMMDGINDSPADAFELAEIARELSAHVNLIPLNPTPLWPYPGSPIEIVEGFRNRLLELDVNATIRQNRGNQIAAACGQLTTQMSPRKRSSSPRPDPID</sequence>
<feature type="binding site" evidence="11">
    <location>
        <position position="189"/>
    </location>
    <ligand>
        <name>S-adenosyl-L-methionine</name>
        <dbReference type="ChEBI" id="CHEBI:59789"/>
    </ligand>
</feature>
<dbReference type="GO" id="GO:0019843">
    <property type="term" value="F:rRNA binding"/>
    <property type="evidence" value="ECO:0007669"/>
    <property type="project" value="UniProtKB-UniRule"/>
</dbReference>
<evidence type="ECO:0000256" key="8">
    <source>
        <dbReference type="ARBA" id="ARBA00022723"/>
    </source>
</evidence>
<dbReference type="GO" id="GO:0030488">
    <property type="term" value="P:tRNA methylation"/>
    <property type="evidence" value="ECO:0007669"/>
    <property type="project" value="UniProtKB-UniRule"/>
</dbReference>
<dbReference type="GO" id="GO:0046872">
    <property type="term" value="F:metal ion binding"/>
    <property type="evidence" value="ECO:0007669"/>
    <property type="project" value="UniProtKB-KW"/>
</dbReference>
<feature type="binding site" evidence="11">
    <location>
        <begin position="159"/>
        <end position="160"/>
    </location>
    <ligand>
        <name>S-adenosyl-L-methionine</name>
        <dbReference type="ChEBI" id="CHEBI:59789"/>
    </ligand>
</feature>
<comment type="similarity">
    <text evidence="11">Belongs to the radical SAM superfamily. RlmN family.</text>
</comment>
<dbReference type="PATRIC" id="fig|1280514.3.peg.1777"/>
<feature type="binding site" evidence="11">
    <location>
        <position position="112"/>
    </location>
    <ligand>
        <name>[4Fe-4S] cluster</name>
        <dbReference type="ChEBI" id="CHEBI:49883"/>
        <note>4Fe-4S-S-AdoMet</note>
    </ligand>
</feature>
<dbReference type="Pfam" id="PF04055">
    <property type="entry name" value="Radical_SAM"/>
    <property type="match status" value="1"/>
</dbReference>
<evidence type="ECO:0000313" key="13">
    <source>
        <dbReference type="EMBL" id="KJF17747.1"/>
    </source>
</evidence>
<dbReference type="PROSITE" id="PS51918">
    <property type="entry name" value="RADICAL_SAM"/>
    <property type="match status" value="1"/>
</dbReference>
<keyword evidence="3 11" id="KW-0963">Cytoplasm</keyword>